<gene>
    <name evidence="9" type="ORF">HNQ40_000440</name>
</gene>
<evidence type="ECO:0000259" key="7">
    <source>
        <dbReference type="Pfam" id="PF01120"/>
    </source>
</evidence>
<accession>A0A7X0H6F0</accession>
<evidence type="ECO:0000256" key="3">
    <source>
        <dbReference type="ARBA" id="ARBA00012662"/>
    </source>
</evidence>
<dbReference type="EMBL" id="JACHGY010000001">
    <property type="protein sequence ID" value="MBB6428634.1"/>
    <property type="molecule type" value="Genomic_DNA"/>
</dbReference>
<dbReference type="InterPro" id="IPR016286">
    <property type="entry name" value="FUC_metazoa-typ"/>
</dbReference>
<keyword evidence="6 9" id="KW-0326">Glycosidase</keyword>
<dbReference type="PRINTS" id="PR00741">
    <property type="entry name" value="GLHYDRLASE29"/>
</dbReference>
<evidence type="ECO:0000313" key="10">
    <source>
        <dbReference type="Proteomes" id="UP000541810"/>
    </source>
</evidence>
<dbReference type="Pfam" id="PF01120">
    <property type="entry name" value="Alpha_L_fucos"/>
    <property type="match status" value="1"/>
</dbReference>
<dbReference type="GO" id="GO:0004560">
    <property type="term" value="F:alpha-L-fucosidase activity"/>
    <property type="evidence" value="ECO:0007669"/>
    <property type="project" value="UniProtKB-EC"/>
</dbReference>
<dbReference type="SMART" id="SM00812">
    <property type="entry name" value="Alpha_L_fucos"/>
    <property type="match status" value="1"/>
</dbReference>
<proteinExistence type="inferred from homology"/>
<dbReference type="Pfam" id="PF16757">
    <property type="entry name" value="Fucosidase_C"/>
    <property type="match status" value="1"/>
</dbReference>
<dbReference type="PANTHER" id="PTHR10030:SF37">
    <property type="entry name" value="ALPHA-L-FUCOSIDASE-RELATED"/>
    <property type="match status" value="1"/>
</dbReference>
<evidence type="ECO:0000256" key="2">
    <source>
        <dbReference type="ARBA" id="ARBA00007951"/>
    </source>
</evidence>
<dbReference type="Gene3D" id="2.60.40.1180">
    <property type="entry name" value="Golgi alpha-mannosidase II"/>
    <property type="match status" value="1"/>
</dbReference>
<dbReference type="InterPro" id="IPR031919">
    <property type="entry name" value="Fucosidase_C"/>
</dbReference>
<feature type="domain" description="Glycoside hydrolase family 29 N-terminal" evidence="7">
    <location>
        <begin position="11"/>
        <end position="364"/>
    </location>
</feature>
<reference evidence="9 10" key="1">
    <citation type="submission" date="2020-08" db="EMBL/GenBank/DDBJ databases">
        <title>Genomic Encyclopedia of Type Strains, Phase IV (KMG-IV): sequencing the most valuable type-strain genomes for metagenomic binning, comparative biology and taxonomic classification.</title>
        <authorList>
            <person name="Goeker M."/>
        </authorList>
    </citation>
    <scope>NUCLEOTIDE SEQUENCE [LARGE SCALE GENOMIC DNA]</scope>
    <source>
        <strain evidence="9 10">DSM 103725</strain>
    </source>
</reference>
<comment type="function">
    <text evidence="1">Alpha-L-fucosidase is responsible for hydrolyzing the alpha-1,6-linked fucose joined to the reducing-end N-acetylglucosamine of the carbohydrate moieties of glycoproteins.</text>
</comment>
<dbReference type="Proteomes" id="UP000541810">
    <property type="component" value="Unassembled WGS sequence"/>
</dbReference>
<protein>
    <recommendedName>
        <fullName evidence="3">alpha-L-fucosidase</fullName>
        <ecNumber evidence="3">3.2.1.51</ecNumber>
    </recommendedName>
</protein>
<evidence type="ECO:0000259" key="8">
    <source>
        <dbReference type="Pfam" id="PF16757"/>
    </source>
</evidence>
<dbReference type="RefSeq" id="WP_184675950.1">
    <property type="nucleotide sequence ID" value="NZ_JACHGY010000001.1"/>
</dbReference>
<dbReference type="EC" id="3.2.1.51" evidence="3"/>
<comment type="similarity">
    <text evidence="2">Belongs to the glycosyl hydrolase 29 family.</text>
</comment>
<organism evidence="9 10">
    <name type="scientific">Algisphaera agarilytica</name>
    <dbReference type="NCBI Taxonomy" id="1385975"/>
    <lineage>
        <taxon>Bacteria</taxon>
        <taxon>Pseudomonadati</taxon>
        <taxon>Planctomycetota</taxon>
        <taxon>Phycisphaerae</taxon>
        <taxon>Phycisphaerales</taxon>
        <taxon>Phycisphaeraceae</taxon>
        <taxon>Algisphaera</taxon>
    </lineage>
</organism>
<dbReference type="GO" id="GO:0016139">
    <property type="term" value="P:glycoside catabolic process"/>
    <property type="evidence" value="ECO:0007669"/>
    <property type="project" value="TreeGrafter"/>
</dbReference>
<comment type="caution">
    <text evidence="9">The sequence shown here is derived from an EMBL/GenBank/DDBJ whole genome shotgun (WGS) entry which is preliminary data.</text>
</comment>
<evidence type="ECO:0000256" key="5">
    <source>
        <dbReference type="ARBA" id="ARBA00022801"/>
    </source>
</evidence>
<dbReference type="SUPFAM" id="SSF51445">
    <property type="entry name" value="(Trans)glycosidases"/>
    <property type="match status" value="1"/>
</dbReference>
<keyword evidence="4" id="KW-0732">Signal</keyword>
<dbReference type="PANTHER" id="PTHR10030">
    <property type="entry name" value="ALPHA-L-FUCOSIDASE"/>
    <property type="match status" value="1"/>
</dbReference>
<evidence type="ECO:0000256" key="4">
    <source>
        <dbReference type="ARBA" id="ARBA00022729"/>
    </source>
</evidence>
<dbReference type="InterPro" id="IPR000933">
    <property type="entry name" value="Glyco_hydro_29"/>
</dbReference>
<name>A0A7X0H6F0_9BACT</name>
<dbReference type="InterPro" id="IPR057739">
    <property type="entry name" value="Glyco_hydro_29_N"/>
</dbReference>
<sequence length="491" mass="56886">MSDQPVSDPSFRYEPDWDSIRSRYECPDWFRDAKFGIFVFWGPACVQAVGDDKYGAWMYTKDYAPAGLKVREYHEKHFGHPSKFGYKDFFPQFTMHDYDPQSWVSLFKESGAKYIVPVAEMHDGYAMYASKHTRWNVCDVGPKRDVMRMLVDECRKHDFKVGLSSHFALNREFFPKWDPTFDTNDPEFYDLYGKPCEKDDPPTQEFLDHWWDRTTDIVEQYEPDILWFDFGLDKPGFEPVHKKILAYYYNKGLEWNKPVVFQDKNMNFDSFPEDLIVLDIERGRLTESSPNPWQTDTAVGKVSWTYIVNENYKTSAFLISEFVDIVSKNGNLLLSIGPKADGTIGEDEARILRDFGQWLELNGEGVYGTRPWKTFGEGPTVYGTQKVPEHTFKHNHHTEYFDEDPDARDIRFTTKDGVLYAFALGWPEDNTFRIESLKIGNAYESRAVASVDAFCTAGEVKWQQTDTALVIETDGQPLGQGAFGFAIRFAE</sequence>
<dbReference type="GO" id="GO:0005764">
    <property type="term" value="C:lysosome"/>
    <property type="evidence" value="ECO:0007669"/>
    <property type="project" value="TreeGrafter"/>
</dbReference>
<keyword evidence="10" id="KW-1185">Reference proteome</keyword>
<dbReference type="InterPro" id="IPR017853">
    <property type="entry name" value="GH"/>
</dbReference>
<feature type="domain" description="Alpha-L-fucosidase C-terminal" evidence="8">
    <location>
        <begin position="407"/>
        <end position="473"/>
    </location>
</feature>
<dbReference type="GO" id="GO:0006004">
    <property type="term" value="P:fucose metabolic process"/>
    <property type="evidence" value="ECO:0007669"/>
    <property type="project" value="InterPro"/>
</dbReference>
<evidence type="ECO:0000313" key="9">
    <source>
        <dbReference type="EMBL" id="MBB6428634.1"/>
    </source>
</evidence>
<dbReference type="Gene3D" id="3.20.20.80">
    <property type="entry name" value="Glycosidases"/>
    <property type="match status" value="1"/>
</dbReference>
<keyword evidence="5 9" id="KW-0378">Hydrolase</keyword>
<dbReference type="AlphaFoldDB" id="A0A7X0H6F0"/>
<dbReference type="InterPro" id="IPR013780">
    <property type="entry name" value="Glyco_hydro_b"/>
</dbReference>
<evidence type="ECO:0000256" key="6">
    <source>
        <dbReference type="ARBA" id="ARBA00023295"/>
    </source>
</evidence>
<evidence type="ECO:0000256" key="1">
    <source>
        <dbReference type="ARBA" id="ARBA00004071"/>
    </source>
</evidence>